<dbReference type="Proteomes" id="UP000264208">
    <property type="component" value="Chromosome"/>
</dbReference>
<gene>
    <name evidence="1" type="ORF">MMKA1_08220</name>
</gene>
<proteinExistence type="predicted"/>
<reference evidence="1 2" key="1">
    <citation type="submission" date="2009-06" db="EMBL/GenBank/DDBJ databases">
        <title>Molecular Evidence for Microbiologically Influenced Corrosion from genome of Methanogen.</title>
        <authorList>
            <person name="Ito N."/>
            <person name="Tsurumaru H."/>
            <person name="Shimizu A."/>
            <person name="Harada T."/>
            <person name="Hosoyama A."/>
            <person name="Horikawa H."/>
            <person name="Wakai S."/>
            <person name="Sasaki K."/>
            <person name="Nishijima K."/>
            <person name="Ataku H."/>
            <person name="Yamazaki J."/>
            <person name="Mise M."/>
            <person name="Yamazaki S."/>
            <person name="Tanikawa S."/>
            <person name="Harayama S."/>
            <person name="Fujita N."/>
        </authorList>
    </citation>
    <scope>NUCLEOTIDE SEQUENCE [LARGE SCALE GENOMIC DNA]</scope>
    <source>
        <strain evidence="2">KA1 ( NBRC 102054)</strain>
    </source>
</reference>
<dbReference type="GeneID" id="41279238"/>
<evidence type="ECO:0000313" key="1">
    <source>
        <dbReference type="EMBL" id="BAP60939.1"/>
    </source>
</evidence>
<accession>A0A2Z5PD78</accession>
<organism evidence="1 2">
    <name type="scientific">Methanococcus maripaludis KA1</name>
    <dbReference type="NCBI Taxonomy" id="637914"/>
    <lineage>
        <taxon>Archaea</taxon>
        <taxon>Methanobacteriati</taxon>
        <taxon>Methanobacteriota</taxon>
        <taxon>Methanomada group</taxon>
        <taxon>Methanococci</taxon>
        <taxon>Methanococcales</taxon>
        <taxon>Methanococcaceae</taxon>
        <taxon>Methanococcus</taxon>
    </lineage>
</organism>
<protein>
    <submittedName>
        <fullName evidence="1">Uncharacterized protein</fullName>
    </submittedName>
</protein>
<name>A0A2Z5PD78_METMI</name>
<sequence length="198" mass="24104">MENEFIYFRVTMNIEERSEYIMYRGNENIIYVYENYIDDICRKIDVYAPDANLLKNMDMNEVYYHVLDTDSKGNKMFEEKDSLSSEDVGQSCMPYYHNKILDKYVRPEWYENVSDLTDEYFLDLFKKEGYGIPEESVYVDFESEEYYTKCYNGVRDRYVMCDIYLKLDKQKYDEIGDKLIHNGFEILDEDCKWYFENN</sequence>
<dbReference type="EMBL" id="AP011526">
    <property type="protein sequence ID" value="BAP60939.1"/>
    <property type="molecule type" value="Genomic_DNA"/>
</dbReference>
<dbReference type="KEGG" id="mmak:MMKA1_08220"/>
<evidence type="ECO:0000313" key="2">
    <source>
        <dbReference type="Proteomes" id="UP000264208"/>
    </source>
</evidence>
<dbReference type="RefSeq" id="WP_146778149.1">
    <property type="nucleotide sequence ID" value="NZ_AP011526.1"/>
</dbReference>
<dbReference type="AlphaFoldDB" id="A0A2Z5PD78"/>